<dbReference type="AlphaFoldDB" id="A0A3N1D8V4"/>
<gene>
    <name evidence="3" type="ORF">EDD29_7686</name>
</gene>
<dbReference type="InterPro" id="IPR025403">
    <property type="entry name" value="TgpA-like_C"/>
</dbReference>
<feature type="domain" description="Protein-glutamine gamma-glutamyltransferase-like C-terminal" evidence="2">
    <location>
        <begin position="127"/>
        <end position="192"/>
    </location>
</feature>
<accession>A0A3N1D8V4</accession>
<evidence type="ECO:0000313" key="4">
    <source>
        <dbReference type="Proteomes" id="UP000272400"/>
    </source>
</evidence>
<organism evidence="3 4">
    <name type="scientific">Actinocorallia herbida</name>
    <dbReference type="NCBI Taxonomy" id="58109"/>
    <lineage>
        <taxon>Bacteria</taxon>
        <taxon>Bacillati</taxon>
        <taxon>Actinomycetota</taxon>
        <taxon>Actinomycetes</taxon>
        <taxon>Streptosporangiales</taxon>
        <taxon>Thermomonosporaceae</taxon>
        <taxon>Actinocorallia</taxon>
    </lineage>
</organism>
<dbReference type="OrthoDB" id="3389322at2"/>
<comment type="caution">
    <text evidence="3">The sequence shown here is derived from an EMBL/GenBank/DDBJ whole genome shotgun (WGS) entry which is preliminary data.</text>
</comment>
<dbReference type="RefSeq" id="WP_123670938.1">
    <property type="nucleotide sequence ID" value="NZ_RJKE01000001.1"/>
</dbReference>
<keyword evidence="1" id="KW-0472">Membrane</keyword>
<reference evidence="3 4" key="1">
    <citation type="submission" date="2018-11" db="EMBL/GenBank/DDBJ databases">
        <title>Sequencing the genomes of 1000 actinobacteria strains.</title>
        <authorList>
            <person name="Klenk H.-P."/>
        </authorList>
    </citation>
    <scope>NUCLEOTIDE SEQUENCE [LARGE SCALE GENOMIC DNA]</scope>
    <source>
        <strain evidence="3 4">DSM 44254</strain>
    </source>
</reference>
<evidence type="ECO:0000259" key="2">
    <source>
        <dbReference type="Pfam" id="PF13559"/>
    </source>
</evidence>
<keyword evidence="1" id="KW-1133">Transmembrane helix</keyword>
<name>A0A3N1D8V4_9ACTN</name>
<feature type="transmembrane region" description="Helical" evidence="1">
    <location>
        <begin position="62"/>
        <end position="83"/>
    </location>
</feature>
<keyword evidence="4" id="KW-1185">Reference proteome</keyword>
<sequence>MSAADPVTREQARELAERELEKAVYHRDRPSFLDKMLDQIKEWLEDILPDPPSPGPGHGGGGLTLVILVVLAAVVVAAVLWWMRGRKNPSAKKALLEDVPTRAVDHRSAAERMAAEGRFAEAIRERLRAIARDLEERAILLPRPGRTALELAVEASSALPVDLMPGARVFDEVWYGDRPGTPEGYALLVALDDAVRAARPRPLEAV</sequence>
<dbReference type="EMBL" id="RJKE01000001">
    <property type="protein sequence ID" value="ROO89974.1"/>
    <property type="molecule type" value="Genomic_DNA"/>
</dbReference>
<keyword evidence="1" id="KW-0812">Transmembrane</keyword>
<dbReference type="Proteomes" id="UP000272400">
    <property type="component" value="Unassembled WGS sequence"/>
</dbReference>
<proteinExistence type="predicted"/>
<evidence type="ECO:0000256" key="1">
    <source>
        <dbReference type="SAM" id="Phobius"/>
    </source>
</evidence>
<dbReference type="Pfam" id="PF13559">
    <property type="entry name" value="DUF4129"/>
    <property type="match status" value="1"/>
</dbReference>
<protein>
    <submittedName>
        <fullName evidence="3">Uncharacterized protein DUF4129</fullName>
    </submittedName>
</protein>
<evidence type="ECO:0000313" key="3">
    <source>
        <dbReference type="EMBL" id="ROO89974.1"/>
    </source>
</evidence>